<proteinExistence type="predicted"/>
<dbReference type="Proteomes" id="UP000282892">
    <property type="component" value="Chromosome"/>
</dbReference>
<accession>A0A3Q9QQX4</accession>
<protein>
    <submittedName>
        <fullName evidence="1">Uncharacterized protein</fullName>
    </submittedName>
</protein>
<sequence length="103" mass="11503">MKQVFKYDSNGNYVEPVLIEADAPLPKNCTDKPLPQPCWKPVFKNGAWVETATESERNPSPPPIELSPTEILQAENDDLKRQMAQLNADFSAFMDYIFSGGVA</sequence>
<dbReference type="AlphaFoldDB" id="A0A3Q9QQX4"/>
<dbReference type="RefSeq" id="WP_127485943.1">
    <property type="nucleotide sequence ID" value="NZ_CP022572.1"/>
</dbReference>
<dbReference type="OrthoDB" id="2943979at2"/>
<dbReference type="EMBL" id="CP022572">
    <property type="protein sequence ID" value="AZU61085.1"/>
    <property type="molecule type" value="Genomic_DNA"/>
</dbReference>
<keyword evidence="2" id="KW-1185">Reference proteome</keyword>
<evidence type="ECO:0000313" key="1">
    <source>
        <dbReference type="EMBL" id="AZU61085.1"/>
    </source>
</evidence>
<name>A0A3Q9QQX4_9BACI</name>
<organism evidence="1 2">
    <name type="scientific">Neobacillus mesonae</name>
    <dbReference type="NCBI Taxonomy" id="1193713"/>
    <lineage>
        <taxon>Bacteria</taxon>
        <taxon>Bacillati</taxon>
        <taxon>Bacillota</taxon>
        <taxon>Bacilli</taxon>
        <taxon>Bacillales</taxon>
        <taxon>Bacillaceae</taxon>
        <taxon>Neobacillus</taxon>
    </lineage>
</organism>
<evidence type="ECO:0000313" key="2">
    <source>
        <dbReference type="Proteomes" id="UP000282892"/>
    </source>
</evidence>
<gene>
    <name evidence="1" type="ORF">CHR53_07360</name>
</gene>
<reference evidence="1 2" key="1">
    <citation type="submission" date="2017-07" db="EMBL/GenBank/DDBJ databases">
        <title>The complete genome sequence of Bacillus mesonae strain H20-5, an efficient strain improving plant abiotic stress resistance.</title>
        <authorList>
            <person name="Kim S.Y."/>
            <person name="Song H."/>
            <person name="Sang M.K."/>
            <person name="Weon H.-Y."/>
            <person name="Song J."/>
        </authorList>
    </citation>
    <scope>NUCLEOTIDE SEQUENCE [LARGE SCALE GENOMIC DNA]</scope>
    <source>
        <strain evidence="1 2">H20-5</strain>
    </source>
</reference>
<dbReference type="KEGG" id="nmk:CHR53_07360"/>